<sequence>MTENLTPAEEQKVEFAIQLARQNKVEEAANIAEEMYAKAPSDLNVMLLLAEINIALTNYSAAHELLTQLTQAIPEHPNILGRLGYISIKLEDFNAAQHLLEKSTSINPDALENQFFLALVYQHQNKWQAAKQIYLKYGGQFHSPPVLQYAGNGFFEDRDFDNAIKFYELALKSDPSQWPLYASLSQALYEQLTREETPTPIQLSKIHEFYRLASPHLEANNGLIQLLFAEANAQNLEGHFPAAITCYRKILEMDSGNTDTEINLGVALLATRQLKEGWRYYQSRKKYERENTGIQNILQLGVIKPEWQGQPIPGKTLLVTSEQGIGDHILHAQHLLALSESDTRIILTCNTKLVSLFKRSFPQFTVLSDQEQIPVEHLKTIDYYTTLIDIPEKAGVDLDDYTAPNAYLNPDPSLSQKIKQDYQNRFNKPTVGIAWKSLATTGGLKSIPLEQLTPLLRLPQVQFISLQYDATVSDIEEFNRKQNTSLYVDNSFDPYEDIEHAAAQIDAVNLVISISNACVHLAGSMGKPVWLLLHTKPIWHWFSDGKTSPWYPSIETFRQNEPLKWDSVITEVKNRLQNHLEKKLPFEPKHLLNTETPIQSTTPHQTLKTESGIDPSVVARAYTFLNENKLADANKIIRKLCTERPNDPECLLLQAEQLYLENNFHAAISLLRDSCEQYPNNGHLLGRLAYGLLKTNELNEAKPILEKSTQLNPEKIDNQLYLAVLYQQVGEWEAAASLYKTYAELFDSAPVLCQAASGFLSENDIVTAKKYYRVAAKSDPTMVTAYIGLAQALYAELNSNPHAPANLINEINTACKKANTLPLTNNEQVDLLLVKGNTLSFEGKFPEAIEIFRTVLKLDGKNSEAKNNLALALLRTRNFSEGWPLFRKRNEFAAQNLGLKSLTNAGVLKPEWDETKVSVEALSGKTLLVTSEQGVGDQIMHSQHLLTLLEHNINIILTCNQKLVSLFQRSFPNVMVLPDSQPIAPELIGNIDYYSSLIDIAQKLAFDPSHYRSTQIYLKADETLVNSFKDEYRKISSKPKIGLAWQSQTPGGAQKSIELEQFKYLIKNTNFDFISIQYNADIDEIQRFNHHHQTNLFVDKSFNPYTDLEKATAQIAALDLIISISNASVHIAGALGKPVWLLTPTRPMWHWFDSGTDSPWYPTIEIFRQVTPLNWTPVLKQIKRRLNKVGEEL</sequence>
<dbReference type="InterPro" id="IPR011990">
    <property type="entry name" value="TPR-like_helical_dom_sf"/>
</dbReference>
<dbReference type="PANTHER" id="PTHR45586:SF1">
    <property type="entry name" value="LIPOPOLYSACCHARIDE ASSEMBLY PROTEIN B"/>
    <property type="match status" value="1"/>
</dbReference>
<dbReference type="InterPro" id="IPR019734">
    <property type="entry name" value="TPR_rpt"/>
</dbReference>
<feature type="repeat" description="TPR" evidence="3">
    <location>
        <begin position="77"/>
        <end position="110"/>
    </location>
</feature>
<protein>
    <recommendedName>
        <fullName evidence="6">TPR repeat-containing protein</fullName>
    </recommendedName>
</protein>
<organism evidence="4 5">
    <name type="scientific">Oleiphilus messinensis</name>
    <dbReference type="NCBI Taxonomy" id="141451"/>
    <lineage>
        <taxon>Bacteria</taxon>
        <taxon>Pseudomonadati</taxon>
        <taxon>Pseudomonadota</taxon>
        <taxon>Gammaproteobacteria</taxon>
        <taxon>Oceanospirillales</taxon>
        <taxon>Oleiphilaceae</taxon>
        <taxon>Oleiphilus</taxon>
    </lineage>
</organism>
<dbReference type="KEGG" id="ome:OLMES_3107"/>
<reference evidence="4 5" key="1">
    <citation type="submission" date="2017-05" db="EMBL/GenBank/DDBJ databases">
        <title>Genomic insights into alkan degradation activity of Oleiphilus messinensis.</title>
        <authorList>
            <person name="Kozyavkin S.A."/>
            <person name="Slesarev A.I."/>
            <person name="Golyshin P.N."/>
            <person name="Korzhenkov A."/>
            <person name="Golyshina O.N."/>
            <person name="Toshchakov S.V."/>
        </authorList>
    </citation>
    <scope>NUCLEOTIDE SEQUENCE [LARGE SCALE GENOMIC DNA]</scope>
    <source>
        <strain evidence="4 5">ME102</strain>
    </source>
</reference>
<feature type="repeat" description="TPR" evidence="3">
    <location>
        <begin position="144"/>
        <end position="177"/>
    </location>
</feature>
<dbReference type="RefSeq" id="WP_087462072.1">
    <property type="nucleotide sequence ID" value="NZ_CP021425.1"/>
</dbReference>
<keyword evidence="5" id="KW-1185">Reference proteome</keyword>
<dbReference type="SUPFAM" id="SSF81901">
    <property type="entry name" value="HCP-like"/>
    <property type="match status" value="1"/>
</dbReference>
<proteinExistence type="predicted"/>
<dbReference type="Pfam" id="PF14559">
    <property type="entry name" value="TPR_19"/>
    <property type="match status" value="1"/>
</dbReference>
<feature type="repeat" description="TPR" evidence="3">
    <location>
        <begin position="829"/>
        <end position="862"/>
    </location>
</feature>
<name>A0A1Y0IA77_9GAMM</name>
<dbReference type="Gene3D" id="3.40.50.2000">
    <property type="entry name" value="Glycogen Phosphorylase B"/>
    <property type="match status" value="2"/>
</dbReference>
<evidence type="ECO:0000256" key="3">
    <source>
        <dbReference type="PROSITE-ProRule" id="PRU00339"/>
    </source>
</evidence>
<dbReference type="SMART" id="SM00028">
    <property type="entry name" value="TPR"/>
    <property type="match status" value="7"/>
</dbReference>
<dbReference type="Gene3D" id="1.25.40.10">
    <property type="entry name" value="Tetratricopeptide repeat domain"/>
    <property type="match status" value="4"/>
</dbReference>
<gene>
    <name evidence="4" type="ORF">OLMES_3107</name>
</gene>
<evidence type="ECO:0000256" key="2">
    <source>
        <dbReference type="ARBA" id="ARBA00022803"/>
    </source>
</evidence>
<dbReference type="InterPro" id="IPR051012">
    <property type="entry name" value="CellSynth/LPSAsmb/PSIAsmb"/>
</dbReference>
<dbReference type="SUPFAM" id="SSF53756">
    <property type="entry name" value="UDP-Glycosyltransferase/glycogen phosphorylase"/>
    <property type="match status" value="2"/>
</dbReference>
<keyword evidence="2 3" id="KW-0802">TPR repeat</keyword>
<accession>A0A1Y0IA77</accession>
<dbReference type="Proteomes" id="UP000196027">
    <property type="component" value="Chromosome"/>
</dbReference>
<evidence type="ECO:0000313" key="4">
    <source>
        <dbReference type="EMBL" id="ARU57150.1"/>
    </source>
</evidence>
<dbReference type="Pfam" id="PF13432">
    <property type="entry name" value="TPR_16"/>
    <property type="match status" value="1"/>
</dbReference>
<dbReference type="OrthoDB" id="238183at2"/>
<dbReference type="PANTHER" id="PTHR45586">
    <property type="entry name" value="TPR REPEAT-CONTAINING PROTEIN PA4667"/>
    <property type="match status" value="1"/>
</dbReference>
<evidence type="ECO:0000256" key="1">
    <source>
        <dbReference type="ARBA" id="ARBA00022737"/>
    </source>
</evidence>
<evidence type="ECO:0008006" key="6">
    <source>
        <dbReference type="Google" id="ProtNLM"/>
    </source>
</evidence>
<evidence type="ECO:0000313" key="5">
    <source>
        <dbReference type="Proteomes" id="UP000196027"/>
    </source>
</evidence>
<dbReference type="AlphaFoldDB" id="A0A1Y0IA77"/>
<dbReference type="EMBL" id="CP021425">
    <property type="protein sequence ID" value="ARU57150.1"/>
    <property type="molecule type" value="Genomic_DNA"/>
</dbReference>
<dbReference type="PROSITE" id="PS50005">
    <property type="entry name" value="TPR"/>
    <property type="match status" value="3"/>
</dbReference>
<dbReference type="SUPFAM" id="SSF48452">
    <property type="entry name" value="TPR-like"/>
    <property type="match status" value="2"/>
</dbReference>
<keyword evidence="1" id="KW-0677">Repeat</keyword>